<feature type="compositionally biased region" description="Pro residues" evidence="4">
    <location>
        <begin position="351"/>
        <end position="361"/>
    </location>
</feature>
<evidence type="ECO:0000256" key="2">
    <source>
        <dbReference type="ARBA" id="ARBA00022741"/>
    </source>
</evidence>
<dbReference type="InterPro" id="IPR000719">
    <property type="entry name" value="Prot_kinase_dom"/>
</dbReference>
<dbReference type="Pfam" id="PF00069">
    <property type="entry name" value="Pkinase"/>
    <property type="match status" value="1"/>
</dbReference>
<dbReference type="EMBL" id="JARKIB010000461">
    <property type="protein sequence ID" value="KAJ7705947.1"/>
    <property type="molecule type" value="Genomic_DNA"/>
</dbReference>
<name>A0AAD7M8Q1_9AGAR</name>
<comment type="similarity">
    <text evidence="1">Belongs to the protein kinase superfamily. STE Ser/Thr protein kinase family. STE20 subfamily.</text>
</comment>
<evidence type="ECO:0000256" key="3">
    <source>
        <dbReference type="ARBA" id="ARBA00022840"/>
    </source>
</evidence>
<evidence type="ECO:0000313" key="7">
    <source>
        <dbReference type="Proteomes" id="UP001215598"/>
    </source>
</evidence>
<dbReference type="Gene3D" id="1.10.510.10">
    <property type="entry name" value="Transferase(Phosphotransferase) domain 1"/>
    <property type="match status" value="1"/>
</dbReference>
<evidence type="ECO:0000256" key="4">
    <source>
        <dbReference type="SAM" id="MobiDB-lite"/>
    </source>
</evidence>
<dbReference type="SUPFAM" id="SSF56112">
    <property type="entry name" value="Protein kinase-like (PK-like)"/>
    <property type="match status" value="1"/>
</dbReference>
<dbReference type="AlphaFoldDB" id="A0AAD7M8Q1"/>
<keyword evidence="7" id="KW-1185">Reference proteome</keyword>
<keyword evidence="2" id="KW-0547">Nucleotide-binding</keyword>
<evidence type="ECO:0000313" key="6">
    <source>
        <dbReference type="EMBL" id="KAJ7705947.1"/>
    </source>
</evidence>
<gene>
    <name evidence="6" type="ORF">B0H16DRAFT_1439275</name>
</gene>
<dbReference type="PANTHER" id="PTHR45832:SF22">
    <property type="entry name" value="SERINE_THREONINE-PROTEIN KINASE SAMKA-RELATED"/>
    <property type="match status" value="1"/>
</dbReference>
<accession>A0AAD7M8Q1</accession>
<feature type="compositionally biased region" description="Low complexity" evidence="4">
    <location>
        <begin position="341"/>
        <end position="350"/>
    </location>
</feature>
<dbReference type="Gene3D" id="3.30.200.20">
    <property type="entry name" value="Phosphorylase Kinase, domain 1"/>
    <property type="match status" value="1"/>
</dbReference>
<dbReference type="InterPro" id="IPR011009">
    <property type="entry name" value="Kinase-like_dom_sf"/>
</dbReference>
<organism evidence="6 7">
    <name type="scientific">Mycena metata</name>
    <dbReference type="NCBI Taxonomy" id="1033252"/>
    <lineage>
        <taxon>Eukaryota</taxon>
        <taxon>Fungi</taxon>
        <taxon>Dikarya</taxon>
        <taxon>Basidiomycota</taxon>
        <taxon>Agaricomycotina</taxon>
        <taxon>Agaricomycetes</taxon>
        <taxon>Agaricomycetidae</taxon>
        <taxon>Agaricales</taxon>
        <taxon>Marasmiineae</taxon>
        <taxon>Mycenaceae</taxon>
        <taxon>Mycena</taxon>
    </lineage>
</organism>
<reference evidence="6" key="1">
    <citation type="submission" date="2023-03" db="EMBL/GenBank/DDBJ databases">
        <title>Massive genome expansion in bonnet fungi (Mycena s.s.) driven by repeated elements and novel gene families across ecological guilds.</title>
        <authorList>
            <consortium name="Lawrence Berkeley National Laboratory"/>
            <person name="Harder C.B."/>
            <person name="Miyauchi S."/>
            <person name="Viragh M."/>
            <person name="Kuo A."/>
            <person name="Thoen E."/>
            <person name="Andreopoulos B."/>
            <person name="Lu D."/>
            <person name="Skrede I."/>
            <person name="Drula E."/>
            <person name="Henrissat B."/>
            <person name="Morin E."/>
            <person name="Kohler A."/>
            <person name="Barry K."/>
            <person name="LaButti K."/>
            <person name="Morin E."/>
            <person name="Salamov A."/>
            <person name="Lipzen A."/>
            <person name="Mereny Z."/>
            <person name="Hegedus B."/>
            <person name="Baldrian P."/>
            <person name="Stursova M."/>
            <person name="Weitz H."/>
            <person name="Taylor A."/>
            <person name="Grigoriev I.V."/>
            <person name="Nagy L.G."/>
            <person name="Martin F."/>
            <person name="Kauserud H."/>
        </authorList>
    </citation>
    <scope>NUCLEOTIDE SEQUENCE</scope>
    <source>
        <strain evidence="6">CBHHK182m</strain>
    </source>
</reference>
<dbReference type="PROSITE" id="PS50011">
    <property type="entry name" value="PROTEIN_KINASE_DOM"/>
    <property type="match status" value="1"/>
</dbReference>
<keyword evidence="6" id="KW-0808">Transferase</keyword>
<keyword evidence="3" id="KW-0067">ATP-binding</keyword>
<evidence type="ECO:0000259" key="5">
    <source>
        <dbReference type="PROSITE" id="PS50011"/>
    </source>
</evidence>
<dbReference type="PANTHER" id="PTHR45832">
    <property type="entry name" value="SERINE/THREONINE-PROTEIN KINASE SAMKA-RELATED-RELATED"/>
    <property type="match status" value="1"/>
</dbReference>
<comment type="caution">
    <text evidence="6">The sequence shown here is derived from an EMBL/GenBank/DDBJ whole genome shotgun (WGS) entry which is preliminary data.</text>
</comment>
<dbReference type="InterPro" id="IPR051931">
    <property type="entry name" value="PAK3-like"/>
</dbReference>
<sequence>MGELRRVCRDNDPHGAYAILDELSTDKLGRVSYTARAARTGEVVVVKVTILEEPIERFSGKRLITELFLVRDMSSHPNVVGFYDLYLVEMSEVWLVTEYMKEGVPLGDIIANTKGEFTEERMARICFETCKGLAHLHSQLIIHRDMRSDSIIIDPKGRVKITGFAFSVQLADKAAKRRTMVSTLAIPNRPAYTEDKTHWTAPEIIKRKEYGPEIDVWAFGITLFEMLEGGPPYKDADPLKVLFLILVNGTPELKDAERWSEELKDFLSDCLTVDTEQRPGMEELVQHAFLKKACPPADLAPLLEMKPKPEEEPAPAGDAETEPQPEAVDSTVASEAPPSVDASTAPADTSAPPPTDTPAPLPATASGAAEPTPSVETAEASAPAAPSDSAPATVAAVAGDPVTPSPLSATAEPTPPSEADASPPTAPSDSTTPTATAGRSSRPSGRGCLIRALVEISTGTSWIDRFRDCGIQLCGTKRCGI</sequence>
<feature type="compositionally biased region" description="Low complexity" evidence="4">
    <location>
        <begin position="373"/>
        <end position="437"/>
    </location>
</feature>
<proteinExistence type="inferred from homology"/>
<protein>
    <submittedName>
        <fullName evidence="6">Kinase-like domain-containing protein</fullName>
    </submittedName>
</protein>
<dbReference type="GO" id="GO:0004672">
    <property type="term" value="F:protein kinase activity"/>
    <property type="evidence" value="ECO:0007669"/>
    <property type="project" value="InterPro"/>
</dbReference>
<dbReference type="GO" id="GO:0005524">
    <property type="term" value="F:ATP binding"/>
    <property type="evidence" value="ECO:0007669"/>
    <property type="project" value="UniProtKB-KW"/>
</dbReference>
<feature type="region of interest" description="Disordered" evidence="4">
    <location>
        <begin position="307"/>
        <end position="445"/>
    </location>
</feature>
<feature type="domain" description="Protein kinase" evidence="5">
    <location>
        <begin position="17"/>
        <end position="290"/>
    </location>
</feature>
<evidence type="ECO:0000256" key="1">
    <source>
        <dbReference type="ARBA" id="ARBA00008874"/>
    </source>
</evidence>
<keyword evidence="6" id="KW-0418">Kinase</keyword>
<dbReference type="Proteomes" id="UP001215598">
    <property type="component" value="Unassembled WGS sequence"/>
</dbReference>